<dbReference type="GO" id="GO:1990811">
    <property type="term" value="C:MWP complex"/>
    <property type="evidence" value="ECO:0007669"/>
    <property type="project" value="TreeGrafter"/>
</dbReference>
<reference evidence="1" key="1">
    <citation type="submission" date="2020-11" db="EMBL/GenBank/DDBJ databases">
        <authorList>
            <person name="Tran Van P."/>
        </authorList>
    </citation>
    <scope>NUCLEOTIDE SEQUENCE</scope>
</reference>
<dbReference type="AlphaFoldDB" id="A0A7R9BI37"/>
<dbReference type="GO" id="GO:0005815">
    <property type="term" value="C:microtubule organizing center"/>
    <property type="evidence" value="ECO:0007669"/>
    <property type="project" value="TreeGrafter"/>
</dbReference>
<protein>
    <recommendedName>
        <fullName evidence="3">WD repeat-containing protein WRAP73</fullName>
    </recommendedName>
</protein>
<dbReference type="Gene3D" id="2.130.10.10">
    <property type="entry name" value="YVTN repeat-like/Quinoprotein amine dehydrogenase"/>
    <property type="match status" value="3"/>
</dbReference>
<dbReference type="PANTHER" id="PTHR16220:SF0">
    <property type="entry name" value="WD REPEAT-CONTAINING PROTEIN WRAP73"/>
    <property type="match status" value="1"/>
</dbReference>
<dbReference type="Proteomes" id="UP000678499">
    <property type="component" value="Unassembled WGS sequence"/>
</dbReference>
<dbReference type="EMBL" id="CAJPEX010000337">
    <property type="protein sequence ID" value="CAG0915137.1"/>
    <property type="molecule type" value="Genomic_DNA"/>
</dbReference>
<name>A0A7R9BI37_9CRUS</name>
<evidence type="ECO:0008006" key="3">
    <source>
        <dbReference type="Google" id="ProtNLM"/>
    </source>
</evidence>
<sequence length="439" mass="49417">MDFTELNKVSWFQAKFSPDGRFLARSTGQKLYLHEADSLLLRHVFSCADNIHTLEWSPDSSLILCAMNKRGMVQVWSVENLEWTCKIEEGSLRITIWSLINRSARYIEHPLNGNPGADFTHDGQYFAVGERRKGKDQVAIFACSSWQLVKRFSTATSNMAGLKWSPDDSALCVWDSALKYQAVLYTPNGHLLGTFAPQEWILGVRSIAWAPNSKFIALGSFDQKVRVLNHITWMPVTVWDHPAVIEEDAGRGFIVYLEKPVTVSSQVLDSLDEVYHPWDDTAFEIADKFPVVVDATMLSSGSVLTSNTSKDDLLSVGSPWRHGVSKIGFSPDARYIASLNDSHPLGVWIWSIETLMLHSLLIFQNPVKDFVWSPTESMLAVCTENNKVFFWSLEGTVSVRLPETSYMEVANLGWHPNGRKIALIGKESMCICHVKPNRS</sequence>
<dbReference type="EMBL" id="OA882374">
    <property type="protein sequence ID" value="CAD7274985.1"/>
    <property type="molecule type" value="Genomic_DNA"/>
</dbReference>
<dbReference type="Pfam" id="PF00400">
    <property type="entry name" value="WD40"/>
    <property type="match status" value="2"/>
</dbReference>
<evidence type="ECO:0000313" key="1">
    <source>
        <dbReference type="EMBL" id="CAD7274985.1"/>
    </source>
</evidence>
<dbReference type="SUPFAM" id="SSF50978">
    <property type="entry name" value="WD40 repeat-like"/>
    <property type="match status" value="1"/>
</dbReference>
<accession>A0A7R9BI37</accession>
<dbReference type="PANTHER" id="PTHR16220">
    <property type="entry name" value="WD REPEAT PROTEIN 8-RELATED"/>
    <property type="match status" value="1"/>
</dbReference>
<evidence type="ECO:0000313" key="2">
    <source>
        <dbReference type="Proteomes" id="UP000678499"/>
    </source>
</evidence>
<dbReference type="InterPro" id="IPR052778">
    <property type="entry name" value="Centrosome-WD_assoc"/>
</dbReference>
<proteinExistence type="predicted"/>
<dbReference type="SMART" id="SM00320">
    <property type="entry name" value="WD40"/>
    <property type="match status" value="4"/>
</dbReference>
<keyword evidence="2" id="KW-1185">Reference proteome</keyword>
<dbReference type="InterPro" id="IPR001680">
    <property type="entry name" value="WD40_rpt"/>
</dbReference>
<organism evidence="1">
    <name type="scientific">Notodromas monacha</name>
    <dbReference type="NCBI Taxonomy" id="399045"/>
    <lineage>
        <taxon>Eukaryota</taxon>
        <taxon>Metazoa</taxon>
        <taxon>Ecdysozoa</taxon>
        <taxon>Arthropoda</taxon>
        <taxon>Crustacea</taxon>
        <taxon>Oligostraca</taxon>
        <taxon>Ostracoda</taxon>
        <taxon>Podocopa</taxon>
        <taxon>Podocopida</taxon>
        <taxon>Cypridocopina</taxon>
        <taxon>Cypridoidea</taxon>
        <taxon>Cyprididae</taxon>
        <taxon>Notodromas</taxon>
    </lineage>
</organism>
<dbReference type="InterPro" id="IPR015943">
    <property type="entry name" value="WD40/YVTN_repeat-like_dom_sf"/>
</dbReference>
<dbReference type="OrthoDB" id="308690at2759"/>
<gene>
    <name evidence="1" type="ORF">NMOB1V02_LOCUS2795</name>
</gene>
<dbReference type="InterPro" id="IPR036322">
    <property type="entry name" value="WD40_repeat_dom_sf"/>
</dbReference>